<dbReference type="PANTHER" id="PTHR10334">
    <property type="entry name" value="CYSTEINE-RICH SECRETORY PROTEIN-RELATED"/>
    <property type="match status" value="1"/>
</dbReference>
<evidence type="ECO:0000313" key="5">
    <source>
        <dbReference type="EMBL" id="CAH1966034.1"/>
    </source>
</evidence>
<feature type="chain" id="PRO_5040195445" description="SCP domain-containing protein" evidence="3">
    <location>
        <begin position="28"/>
        <end position="292"/>
    </location>
</feature>
<organism evidence="5 6">
    <name type="scientific">Acanthoscelides obtectus</name>
    <name type="common">Bean weevil</name>
    <name type="synonym">Bruchus obtectus</name>
    <dbReference type="NCBI Taxonomy" id="200917"/>
    <lineage>
        <taxon>Eukaryota</taxon>
        <taxon>Metazoa</taxon>
        <taxon>Ecdysozoa</taxon>
        <taxon>Arthropoda</taxon>
        <taxon>Hexapoda</taxon>
        <taxon>Insecta</taxon>
        <taxon>Pterygota</taxon>
        <taxon>Neoptera</taxon>
        <taxon>Endopterygota</taxon>
        <taxon>Coleoptera</taxon>
        <taxon>Polyphaga</taxon>
        <taxon>Cucujiformia</taxon>
        <taxon>Chrysomeloidea</taxon>
        <taxon>Chrysomelidae</taxon>
        <taxon>Bruchinae</taxon>
        <taxon>Bruchini</taxon>
        <taxon>Acanthoscelides</taxon>
    </lineage>
</organism>
<comment type="subcellular location">
    <subcellularLocation>
        <location evidence="1">Secreted</location>
    </subcellularLocation>
</comment>
<dbReference type="CDD" id="cd05380">
    <property type="entry name" value="CAP_euk"/>
    <property type="match status" value="1"/>
</dbReference>
<dbReference type="PRINTS" id="PR00837">
    <property type="entry name" value="V5TPXLIKE"/>
</dbReference>
<dbReference type="SUPFAM" id="SSF55797">
    <property type="entry name" value="PR-1-like"/>
    <property type="match status" value="1"/>
</dbReference>
<proteinExistence type="predicted"/>
<dbReference type="InterPro" id="IPR001283">
    <property type="entry name" value="CRISP-related"/>
</dbReference>
<keyword evidence="6" id="KW-1185">Reference proteome</keyword>
<keyword evidence="3" id="KW-0732">Signal</keyword>
<evidence type="ECO:0000256" key="2">
    <source>
        <dbReference type="ARBA" id="ARBA00022525"/>
    </source>
</evidence>
<dbReference type="AlphaFoldDB" id="A0A9P0K2K2"/>
<dbReference type="InterPro" id="IPR014044">
    <property type="entry name" value="CAP_dom"/>
</dbReference>
<keyword evidence="2" id="KW-0964">Secreted</keyword>
<dbReference type="SMART" id="SM00198">
    <property type="entry name" value="SCP"/>
    <property type="match status" value="1"/>
</dbReference>
<evidence type="ECO:0000313" key="6">
    <source>
        <dbReference type="Proteomes" id="UP001152888"/>
    </source>
</evidence>
<evidence type="ECO:0000256" key="3">
    <source>
        <dbReference type="SAM" id="SignalP"/>
    </source>
</evidence>
<name>A0A9P0K2K2_ACAOB</name>
<reference evidence="5" key="1">
    <citation type="submission" date="2022-03" db="EMBL/GenBank/DDBJ databases">
        <authorList>
            <person name="Sayadi A."/>
        </authorList>
    </citation>
    <scope>NUCLEOTIDE SEQUENCE</scope>
</reference>
<dbReference type="Pfam" id="PF00188">
    <property type="entry name" value="CAP"/>
    <property type="match status" value="1"/>
</dbReference>
<sequence>MDMSLKGCVLTQIMLLLLALNLKCTSGHCYTRWPSCGNIKNIVCLTDYGKPAPSCEIIHGQPKFRKAIVETHNYYRNHVAIGNETRGAFRHIADMMAMSYDSDLEFTAQCQAAKCIYDHDAECFRTEMFSEVGQNLNGRVYEEGDNRTFGLIEETKKMVSEWYEYEITESNEKVFQDFSRLKAVLIGYLYQMIWAETYRVGCGRSIQEKKYYMMICNYGPRGLRVTKPLGRIGRPCTKCPETISCNQAYPGLCGEIDESHYSVTVSGGVNIICSSLNLRIVLFCLVITTTSM</sequence>
<dbReference type="OrthoDB" id="414826at2759"/>
<dbReference type="GO" id="GO:0005576">
    <property type="term" value="C:extracellular region"/>
    <property type="evidence" value="ECO:0007669"/>
    <property type="project" value="UniProtKB-SubCell"/>
</dbReference>
<dbReference type="Proteomes" id="UP001152888">
    <property type="component" value="Unassembled WGS sequence"/>
</dbReference>
<accession>A0A9P0K2K2</accession>
<dbReference type="Gene3D" id="3.40.33.10">
    <property type="entry name" value="CAP"/>
    <property type="match status" value="1"/>
</dbReference>
<feature type="domain" description="SCP" evidence="4">
    <location>
        <begin position="63"/>
        <end position="226"/>
    </location>
</feature>
<evidence type="ECO:0000256" key="1">
    <source>
        <dbReference type="ARBA" id="ARBA00004613"/>
    </source>
</evidence>
<evidence type="ECO:0000259" key="4">
    <source>
        <dbReference type="SMART" id="SM00198"/>
    </source>
</evidence>
<feature type="signal peptide" evidence="3">
    <location>
        <begin position="1"/>
        <end position="27"/>
    </location>
</feature>
<gene>
    <name evidence="5" type="ORF">ACAOBT_LOCUS6630</name>
</gene>
<dbReference type="EMBL" id="CAKOFQ010006730">
    <property type="protein sequence ID" value="CAH1966034.1"/>
    <property type="molecule type" value="Genomic_DNA"/>
</dbReference>
<comment type="caution">
    <text evidence="5">The sequence shown here is derived from an EMBL/GenBank/DDBJ whole genome shotgun (WGS) entry which is preliminary data.</text>
</comment>
<dbReference type="InterPro" id="IPR035940">
    <property type="entry name" value="CAP_sf"/>
</dbReference>
<protein>
    <recommendedName>
        <fullName evidence="4">SCP domain-containing protein</fullName>
    </recommendedName>
</protein>